<evidence type="ECO:0000313" key="1">
    <source>
        <dbReference type="EMBL" id="USV58947.1"/>
    </source>
</evidence>
<accession>A0AAE9MJM7</accession>
<evidence type="ECO:0000313" key="2">
    <source>
        <dbReference type="Proteomes" id="UP001056890"/>
    </source>
</evidence>
<keyword evidence="2" id="KW-1185">Reference proteome</keyword>
<dbReference type="AlphaFoldDB" id="A0AAE9MJM7"/>
<dbReference type="RefSeq" id="WP_218291901.1">
    <property type="nucleotide sequence ID" value="NZ_CP099717.1"/>
</dbReference>
<gene>
    <name evidence="1" type="ORF">NHF51_07365</name>
</gene>
<dbReference type="EMBL" id="CP099717">
    <property type="protein sequence ID" value="USV58947.1"/>
    <property type="molecule type" value="Genomic_DNA"/>
</dbReference>
<organism evidence="1 2">
    <name type="scientific">Aeromonas encheleia</name>
    <dbReference type="NCBI Taxonomy" id="73010"/>
    <lineage>
        <taxon>Bacteria</taxon>
        <taxon>Pseudomonadati</taxon>
        <taxon>Pseudomonadota</taxon>
        <taxon>Gammaproteobacteria</taxon>
        <taxon>Aeromonadales</taxon>
        <taxon>Aeromonadaceae</taxon>
        <taxon>Aeromonas</taxon>
    </lineage>
</organism>
<dbReference type="Proteomes" id="UP001056890">
    <property type="component" value="Chromosome"/>
</dbReference>
<name>A0AAE9MJM7_9GAMM</name>
<reference evidence="1" key="1">
    <citation type="submission" date="2022-06" db="EMBL/GenBank/DDBJ databases">
        <title>Complete Genome of Aeromonas sp. Strain SOD01 Isolated from an Urban Freshwater Stream.</title>
        <authorList>
            <person name="Williams L.E."/>
            <person name="Brysgel T."/>
            <person name="Capestro E.M."/>
            <person name="Foltz G.V."/>
            <person name="Gardner A.E."/>
            <person name="Ingrassia J."/>
            <person name="Peterson E."/>
            <person name="Arruda J."/>
            <person name="Flaherty I."/>
            <person name="Hunt M."/>
            <person name="Pappas G."/>
            <person name="Ramsaran S."/>
            <person name="Rocha M."/>
        </authorList>
    </citation>
    <scope>NUCLEOTIDE SEQUENCE</scope>
    <source>
        <strain evidence="1">SOD01</strain>
    </source>
</reference>
<sequence length="69" mass="7895">MTEQARARLRKLITDSGKSREECEQDGVIEELVADTTLFGADHNEVLCVLEAWSGSPRRRLLLEFLFED</sequence>
<protein>
    <submittedName>
        <fullName evidence="1">Uncharacterized protein</fullName>
    </submittedName>
</protein>
<proteinExistence type="predicted"/>